<reference evidence="1 2" key="1">
    <citation type="journal article" date="2020" name="Cell">
        <title>Large-Scale Comparative Analyses of Tick Genomes Elucidate Their Genetic Diversity and Vector Capacities.</title>
        <authorList>
            <consortium name="Tick Genome and Microbiome Consortium (TIGMIC)"/>
            <person name="Jia N."/>
            <person name="Wang J."/>
            <person name="Shi W."/>
            <person name="Du L."/>
            <person name="Sun Y."/>
            <person name="Zhan W."/>
            <person name="Jiang J.F."/>
            <person name="Wang Q."/>
            <person name="Zhang B."/>
            <person name="Ji P."/>
            <person name="Bell-Sakyi L."/>
            <person name="Cui X.M."/>
            <person name="Yuan T.T."/>
            <person name="Jiang B.G."/>
            <person name="Yang W.F."/>
            <person name="Lam T.T."/>
            <person name="Chang Q.C."/>
            <person name="Ding S.J."/>
            <person name="Wang X.J."/>
            <person name="Zhu J.G."/>
            <person name="Ruan X.D."/>
            <person name="Zhao L."/>
            <person name="Wei J.T."/>
            <person name="Ye R.Z."/>
            <person name="Que T.C."/>
            <person name="Du C.H."/>
            <person name="Zhou Y.H."/>
            <person name="Cheng J.X."/>
            <person name="Dai P.F."/>
            <person name="Guo W.B."/>
            <person name="Han X.H."/>
            <person name="Huang E.J."/>
            <person name="Li L.F."/>
            <person name="Wei W."/>
            <person name="Gao Y.C."/>
            <person name="Liu J.Z."/>
            <person name="Shao H.Z."/>
            <person name="Wang X."/>
            <person name="Wang C.C."/>
            <person name="Yang T.C."/>
            <person name="Huo Q.B."/>
            <person name="Li W."/>
            <person name="Chen H.Y."/>
            <person name="Chen S.E."/>
            <person name="Zhou L.G."/>
            <person name="Ni X.B."/>
            <person name="Tian J.H."/>
            <person name="Sheng Y."/>
            <person name="Liu T."/>
            <person name="Pan Y.S."/>
            <person name="Xia L.Y."/>
            <person name="Li J."/>
            <person name="Zhao F."/>
            <person name="Cao W.C."/>
        </authorList>
    </citation>
    <scope>NUCLEOTIDE SEQUENCE [LARGE SCALE GENOMIC DNA]</scope>
    <source>
        <strain evidence="1">Iper-2018</strain>
    </source>
</reference>
<accession>A0AC60PN10</accession>
<sequence length="414" mass="46617">MMPNAGGELLDYFDTAYVTGSYRRVNQEKGVISLPRTPTSYPPATWNVYLATVDGGHRTNNYSEAWNRRFGSVVGHSHSTVWKAIDALRSKESTVTMKISQDRVGAPSKKRRKSTLVEMQRRLRSLCERFPFLQFKDWLGEPDKPLEGFPWMSGSDPHTEGIVFWSHLFRAVTADGKEVAVLLVDTQGSFGTSSSTTVSVHIFALSVLISSTQVFNVMRNLQLDHLQHLQMYYKYGKYVQGLEGRTSGFQLCVFLVRDWQWPKEYEFGWEGGERLLQKILGAESKNKATDELRDLRTYFESCLSSRNCFLMPSPGLTDDGCSLNGAVNGMTPSFNEYLRDFVRGVLSPSKLVVKTVDGEPRTAWELCKFVELEHLEAALCLCAVPSNRLRPLRSSIFHSSSFLLALTCSCPAPS</sequence>
<keyword evidence="2" id="KW-1185">Reference proteome</keyword>
<evidence type="ECO:0000313" key="2">
    <source>
        <dbReference type="Proteomes" id="UP000805193"/>
    </source>
</evidence>
<name>A0AC60PN10_IXOPE</name>
<evidence type="ECO:0000313" key="1">
    <source>
        <dbReference type="EMBL" id="KAG0421789.1"/>
    </source>
</evidence>
<comment type="caution">
    <text evidence="1">The sequence shown here is derived from an EMBL/GenBank/DDBJ whole genome shotgun (WGS) entry which is preliminary data.</text>
</comment>
<dbReference type="EMBL" id="JABSTQ010010319">
    <property type="protein sequence ID" value="KAG0421789.1"/>
    <property type="molecule type" value="Genomic_DNA"/>
</dbReference>
<proteinExistence type="predicted"/>
<organism evidence="1 2">
    <name type="scientific">Ixodes persulcatus</name>
    <name type="common">Taiga tick</name>
    <dbReference type="NCBI Taxonomy" id="34615"/>
    <lineage>
        <taxon>Eukaryota</taxon>
        <taxon>Metazoa</taxon>
        <taxon>Ecdysozoa</taxon>
        <taxon>Arthropoda</taxon>
        <taxon>Chelicerata</taxon>
        <taxon>Arachnida</taxon>
        <taxon>Acari</taxon>
        <taxon>Parasitiformes</taxon>
        <taxon>Ixodida</taxon>
        <taxon>Ixodoidea</taxon>
        <taxon>Ixodidae</taxon>
        <taxon>Ixodinae</taxon>
        <taxon>Ixodes</taxon>
    </lineage>
</organism>
<protein>
    <submittedName>
        <fullName evidence="1">Uncharacterized protein</fullName>
    </submittedName>
</protein>
<gene>
    <name evidence="1" type="ORF">HPB47_002345</name>
</gene>
<dbReference type="Proteomes" id="UP000805193">
    <property type="component" value="Unassembled WGS sequence"/>
</dbReference>